<organism evidence="3 4">
    <name type="scientific">Aestuariivirga litoralis</name>
    <dbReference type="NCBI Taxonomy" id="2650924"/>
    <lineage>
        <taxon>Bacteria</taxon>
        <taxon>Pseudomonadati</taxon>
        <taxon>Pseudomonadota</taxon>
        <taxon>Alphaproteobacteria</taxon>
        <taxon>Hyphomicrobiales</taxon>
        <taxon>Aestuariivirgaceae</taxon>
        <taxon>Aestuariivirga</taxon>
    </lineage>
</organism>
<feature type="transmembrane region" description="Helical" evidence="2">
    <location>
        <begin position="192"/>
        <end position="212"/>
    </location>
</feature>
<dbReference type="Pfam" id="PF09490">
    <property type="entry name" value="CbtA"/>
    <property type="match status" value="1"/>
</dbReference>
<evidence type="ECO:0000256" key="2">
    <source>
        <dbReference type="SAM" id="Phobius"/>
    </source>
</evidence>
<feature type="transmembrane region" description="Helical" evidence="2">
    <location>
        <begin position="232"/>
        <end position="250"/>
    </location>
</feature>
<feature type="region of interest" description="Disordered" evidence="1">
    <location>
        <begin position="60"/>
        <end position="93"/>
    </location>
</feature>
<dbReference type="Proteomes" id="UP000248795">
    <property type="component" value="Unassembled WGS sequence"/>
</dbReference>
<evidence type="ECO:0000313" key="4">
    <source>
        <dbReference type="Proteomes" id="UP000248795"/>
    </source>
</evidence>
<keyword evidence="2" id="KW-0472">Membrane</keyword>
<feature type="transmembrane region" description="Helical" evidence="2">
    <location>
        <begin position="100"/>
        <end position="126"/>
    </location>
</feature>
<evidence type="ECO:0000313" key="3">
    <source>
        <dbReference type="EMBL" id="PZF76845.1"/>
    </source>
</evidence>
<keyword evidence="2" id="KW-1133">Transmembrane helix</keyword>
<reference evidence="4" key="1">
    <citation type="submission" date="2018-06" db="EMBL/GenBank/DDBJ databases">
        <title>Aestuariibacter litoralis strain KCTC 52945T.</title>
        <authorList>
            <person name="Li X."/>
            <person name="Salam N."/>
            <person name="Li J.-L."/>
            <person name="Chen Y.-M."/>
            <person name="Yang Z.-W."/>
            <person name="Zhang L.-Y."/>
            <person name="Han M.-X."/>
            <person name="Xiao M."/>
            <person name="Li W.-J."/>
        </authorList>
    </citation>
    <scope>NUCLEOTIDE SEQUENCE [LARGE SCALE GENOMIC DNA]</scope>
    <source>
        <strain evidence="4">KCTC 52945</strain>
    </source>
</reference>
<keyword evidence="2" id="KW-0812">Transmembrane</keyword>
<dbReference type="InterPro" id="IPR012666">
    <property type="entry name" value="CbtA_put"/>
</dbReference>
<dbReference type="NCBIfam" id="TIGR02458">
    <property type="entry name" value="CbtA"/>
    <property type="match status" value="1"/>
</dbReference>
<gene>
    <name evidence="3" type="ORF">DK847_10260</name>
</gene>
<accession>A0A2W2AMX4</accession>
<dbReference type="AlphaFoldDB" id="A0A2W2AMX4"/>
<proteinExistence type="predicted"/>
<protein>
    <submittedName>
        <fullName evidence="3">Cobalt transporter</fullName>
    </submittedName>
</protein>
<sequence length="260" mass="26735">MTRAMPSASPATEPPALHMIGRVVLAVLLAGIAAGLVMGVIQHVRLTPLILEAEAFERAGDPASHSHGTTPEPGAVAESGGHDHDHGEGWMPENGWQRTLATTVTAAMTGAGFAAILAAISLLTGLQITRRNGILWGLCGFLAVTLAPAAGLPPELPGMAAADLLARQVWWVCTIAATAAGIYLIATQTRAFALVLAAVLILAPHVIGAPVAPHGENLVPAELVARFVANSIAANAVFWCIIGLLLGLGLDRTAKDIYAT</sequence>
<keyword evidence="4" id="KW-1185">Reference proteome</keyword>
<name>A0A2W2AMX4_9HYPH</name>
<feature type="transmembrane region" description="Helical" evidence="2">
    <location>
        <begin position="164"/>
        <end position="185"/>
    </location>
</feature>
<feature type="transmembrane region" description="Helical" evidence="2">
    <location>
        <begin position="133"/>
        <end position="152"/>
    </location>
</feature>
<evidence type="ECO:0000256" key="1">
    <source>
        <dbReference type="SAM" id="MobiDB-lite"/>
    </source>
</evidence>
<feature type="transmembrane region" description="Helical" evidence="2">
    <location>
        <begin position="20"/>
        <end position="41"/>
    </location>
</feature>
<comment type="caution">
    <text evidence="3">The sequence shown here is derived from an EMBL/GenBank/DDBJ whole genome shotgun (WGS) entry which is preliminary data.</text>
</comment>
<dbReference type="EMBL" id="QKVK01000004">
    <property type="protein sequence ID" value="PZF76845.1"/>
    <property type="molecule type" value="Genomic_DNA"/>
</dbReference>